<comment type="caution">
    <text evidence="2">The sequence shown here is derived from an EMBL/GenBank/DDBJ whole genome shotgun (WGS) entry which is preliminary data.</text>
</comment>
<dbReference type="OrthoDB" id="9808451at2"/>
<proteinExistence type="predicted"/>
<reference evidence="2 3" key="1">
    <citation type="submission" date="2018-03" db="EMBL/GenBank/DDBJ databases">
        <title>The draft genome of Mesorhizobium sp. 6GN-30.</title>
        <authorList>
            <person name="Liu L."/>
            <person name="Li L."/>
            <person name="Wang T."/>
            <person name="Zhang X."/>
            <person name="Liang L."/>
        </authorList>
    </citation>
    <scope>NUCLEOTIDE SEQUENCE [LARGE SCALE GENOMIC DNA]</scope>
    <source>
        <strain evidence="2 3">6GN30</strain>
    </source>
</reference>
<keyword evidence="3" id="KW-1185">Reference proteome</keyword>
<evidence type="ECO:0000313" key="2">
    <source>
        <dbReference type="EMBL" id="PSJ52133.1"/>
    </source>
</evidence>
<name>A0A2P7RPJ7_9HYPH</name>
<keyword evidence="1" id="KW-0472">Membrane</keyword>
<accession>A0A2P7RPJ7</accession>
<dbReference type="Proteomes" id="UP000241229">
    <property type="component" value="Unassembled WGS sequence"/>
</dbReference>
<keyword evidence="1" id="KW-1133">Transmembrane helix</keyword>
<evidence type="ECO:0000256" key="1">
    <source>
        <dbReference type="SAM" id="Phobius"/>
    </source>
</evidence>
<sequence length="188" mass="20905">MRKLSDAIREVKNAAADRDDVVVELREATRVRLQLLAAELAPVFAEVPADVDCFDFTISSGLQPRLWIDAVSHVAMGRDRRTYRFVKDTRNGRVVLAESPKMQIVADRVTRYVAERIVEREQMLEGDMSAAVEGVLVARSPEEAAAKLHERKVWSTVLSGAWIFVTGIGFGLAVAIALLWERLTSGVQ</sequence>
<organism evidence="2 3">
    <name type="scientific">Kumtagia ephedrae</name>
    <dbReference type="NCBI Taxonomy" id="2116701"/>
    <lineage>
        <taxon>Bacteria</taxon>
        <taxon>Pseudomonadati</taxon>
        <taxon>Pseudomonadota</taxon>
        <taxon>Alphaproteobacteria</taxon>
        <taxon>Hyphomicrobiales</taxon>
        <taxon>Phyllobacteriaceae</taxon>
        <taxon>Kumtagia</taxon>
    </lineage>
</organism>
<gene>
    <name evidence="2" type="ORF">C7I84_26950</name>
</gene>
<evidence type="ECO:0000313" key="3">
    <source>
        <dbReference type="Proteomes" id="UP000241229"/>
    </source>
</evidence>
<dbReference type="EMBL" id="PXYK01000039">
    <property type="protein sequence ID" value="PSJ52133.1"/>
    <property type="molecule type" value="Genomic_DNA"/>
</dbReference>
<keyword evidence="1" id="KW-0812">Transmembrane</keyword>
<feature type="transmembrane region" description="Helical" evidence="1">
    <location>
        <begin position="157"/>
        <end position="180"/>
    </location>
</feature>
<dbReference type="AlphaFoldDB" id="A0A2P7RPJ7"/>
<protein>
    <submittedName>
        <fullName evidence="2">Uncharacterized protein</fullName>
    </submittedName>
</protein>